<dbReference type="eggNOG" id="KOG2182">
    <property type="taxonomic scope" value="Eukaryota"/>
</dbReference>
<dbReference type="PANTHER" id="PTHR11010">
    <property type="entry name" value="PROTEASE S28 PRO-X CARBOXYPEPTIDASE-RELATED"/>
    <property type="match status" value="1"/>
</dbReference>
<evidence type="ECO:0000256" key="1">
    <source>
        <dbReference type="ARBA" id="ARBA00011079"/>
    </source>
</evidence>
<dbReference type="GO" id="GO:0006508">
    <property type="term" value="P:proteolysis"/>
    <property type="evidence" value="ECO:0007669"/>
    <property type="project" value="UniProtKB-KW"/>
</dbReference>
<dbReference type="AlphaFoldDB" id="R8BUY6"/>
<evidence type="ECO:0000256" key="3">
    <source>
        <dbReference type="ARBA" id="ARBA00022729"/>
    </source>
</evidence>
<keyword evidence="7" id="KW-0121">Carboxypeptidase</keyword>
<feature type="chain" id="PRO_5004463053" evidence="6">
    <location>
        <begin position="18"/>
        <end position="507"/>
    </location>
</feature>
<gene>
    <name evidence="7" type="ORF">UCRPA7_1376</name>
</gene>
<dbReference type="InterPro" id="IPR029058">
    <property type="entry name" value="AB_hydrolase_fold"/>
</dbReference>
<dbReference type="KEGG" id="tmn:UCRPA7_1376"/>
<evidence type="ECO:0000313" key="8">
    <source>
        <dbReference type="Proteomes" id="UP000014074"/>
    </source>
</evidence>
<keyword evidence="8" id="KW-1185">Reference proteome</keyword>
<keyword evidence="4" id="KW-0378">Hydrolase</keyword>
<organism evidence="7 8">
    <name type="scientific">Phaeoacremonium minimum (strain UCR-PA7)</name>
    <name type="common">Esca disease fungus</name>
    <name type="synonym">Togninia minima</name>
    <dbReference type="NCBI Taxonomy" id="1286976"/>
    <lineage>
        <taxon>Eukaryota</taxon>
        <taxon>Fungi</taxon>
        <taxon>Dikarya</taxon>
        <taxon>Ascomycota</taxon>
        <taxon>Pezizomycotina</taxon>
        <taxon>Sordariomycetes</taxon>
        <taxon>Sordariomycetidae</taxon>
        <taxon>Togniniales</taxon>
        <taxon>Togniniaceae</taxon>
        <taxon>Phaeoacremonium</taxon>
    </lineage>
</organism>
<dbReference type="GO" id="GO:0070008">
    <property type="term" value="F:serine-type exopeptidase activity"/>
    <property type="evidence" value="ECO:0007669"/>
    <property type="project" value="InterPro"/>
</dbReference>
<evidence type="ECO:0000313" key="7">
    <source>
        <dbReference type="EMBL" id="EOO03109.1"/>
    </source>
</evidence>
<comment type="similarity">
    <text evidence="1">Belongs to the peptidase S28 family.</text>
</comment>
<name>R8BUY6_PHAM7</name>
<dbReference type="MEROPS" id="S28.004"/>
<feature type="signal peptide" evidence="6">
    <location>
        <begin position="1"/>
        <end position="17"/>
    </location>
</feature>
<sequence>MRAAFACFAALLAPVLATRPIIKPFGVKQRPHQNLDVVGSGVFEQPIDHKNASKGSFLQRYWWDARSWKGPGSPVFVFNPGETAADNYLGYLENYTVPGLYADTFGGAVIVIEHRYWGNSTPYDELTTETLQDLNIMQAAYDMTNFAKKVKLEFADNGGANAQDAPWVLVGGSYSGALAAWTSQIDPGTYWAYHASSAVVEAIYNFWQYFVPIEESIPRNCSSDIKAVVNYVDYVLASGTEDDVCKLKELFGLEMVEHNDDFAEQITGPIWQWQGDEQAVFDFCDYVETYASKGIVVSDHPGGIGLQGAIQGFAAYVNATAGENCRASSTNCSTYDDSIEWNEPEDLESGWRQWNWMLCDEPFAWWQTGPPESDGTNVVSTFLTPEHFQRQCELMFPEVNGQVAGSVLGFTVDHLNYYTGGWNADFERVLFCGGRKDPWLHATPSSSYRPDGPLESTADTPVFIIESGAHVPDLTIDDISDEMAVIDQEIEVMRGWLDEWTETKRKA</sequence>
<dbReference type="GO" id="GO:0004180">
    <property type="term" value="F:carboxypeptidase activity"/>
    <property type="evidence" value="ECO:0007669"/>
    <property type="project" value="UniProtKB-KW"/>
</dbReference>
<dbReference type="OrthoDB" id="1735038at2759"/>
<dbReference type="PANTHER" id="PTHR11010:SF23">
    <property type="entry name" value="SERINE PEPTIDASE"/>
    <property type="match status" value="1"/>
</dbReference>
<dbReference type="HOGENOM" id="CLU_023630_1_0_1"/>
<dbReference type="Gene3D" id="3.40.50.1820">
    <property type="entry name" value="alpha/beta hydrolase"/>
    <property type="match status" value="2"/>
</dbReference>
<dbReference type="Proteomes" id="UP000014074">
    <property type="component" value="Unassembled WGS sequence"/>
</dbReference>
<proteinExistence type="inferred from homology"/>
<dbReference type="InterPro" id="IPR008758">
    <property type="entry name" value="Peptidase_S28"/>
</dbReference>
<evidence type="ECO:0000256" key="5">
    <source>
        <dbReference type="ARBA" id="ARBA00023180"/>
    </source>
</evidence>
<dbReference type="SUPFAM" id="SSF53474">
    <property type="entry name" value="alpha/beta-Hydrolases"/>
    <property type="match status" value="1"/>
</dbReference>
<protein>
    <submittedName>
        <fullName evidence="7">Putative serine carboxypeptidase s28 protein</fullName>
    </submittedName>
</protein>
<evidence type="ECO:0000256" key="6">
    <source>
        <dbReference type="SAM" id="SignalP"/>
    </source>
</evidence>
<dbReference type="GeneID" id="19321517"/>
<dbReference type="RefSeq" id="XP_007912148.1">
    <property type="nucleotide sequence ID" value="XM_007913957.1"/>
</dbReference>
<reference evidence="8" key="1">
    <citation type="journal article" date="2013" name="Genome Announc.">
        <title>Draft genome sequence of the ascomycete Phaeoacremonium aleophilum strain UCR-PA7, a causal agent of the esca disease complex in grapevines.</title>
        <authorList>
            <person name="Blanco-Ulate B."/>
            <person name="Rolshausen P."/>
            <person name="Cantu D."/>
        </authorList>
    </citation>
    <scope>NUCLEOTIDE SEQUENCE [LARGE SCALE GENOMIC DNA]</scope>
    <source>
        <strain evidence="8">UCR-PA7</strain>
    </source>
</reference>
<dbReference type="GO" id="GO:0008239">
    <property type="term" value="F:dipeptidyl-peptidase activity"/>
    <property type="evidence" value="ECO:0007669"/>
    <property type="project" value="TreeGrafter"/>
</dbReference>
<evidence type="ECO:0000256" key="2">
    <source>
        <dbReference type="ARBA" id="ARBA00022670"/>
    </source>
</evidence>
<accession>R8BUY6</accession>
<dbReference type="EMBL" id="KB932857">
    <property type="protein sequence ID" value="EOO03109.1"/>
    <property type="molecule type" value="Genomic_DNA"/>
</dbReference>
<dbReference type="FunFam" id="3.40.50.1820:FF:000165">
    <property type="entry name" value="Serine peptidase, putative"/>
    <property type="match status" value="1"/>
</dbReference>
<dbReference type="Pfam" id="PF05577">
    <property type="entry name" value="Peptidase_S28"/>
    <property type="match status" value="1"/>
</dbReference>
<keyword evidence="3 6" id="KW-0732">Signal</keyword>
<keyword evidence="5" id="KW-0325">Glycoprotein</keyword>
<evidence type="ECO:0000256" key="4">
    <source>
        <dbReference type="ARBA" id="ARBA00022801"/>
    </source>
</evidence>
<keyword evidence="2" id="KW-0645">Protease</keyword>